<accession>A0ACC2S1S7</accession>
<evidence type="ECO:0000313" key="1">
    <source>
        <dbReference type="EMBL" id="KAJ9056166.1"/>
    </source>
</evidence>
<dbReference type="EMBL" id="QTSX02006007">
    <property type="protein sequence ID" value="KAJ9056166.1"/>
    <property type="molecule type" value="Genomic_DNA"/>
</dbReference>
<keyword evidence="2" id="KW-1185">Reference proteome</keyword>
<organism evidence="1 2">
    <name type="scientific">Entomophthora muscae</name>
    <dbReference type="NCBI Taxonomy" id="34485"/>
    <lineage>
        <taxon>Eukaryota</taxon>
        <taxon>Fungi</taxon>
        <taxon>Fungi incertae sedis</taxon>
        <taxon>Zoopagomycota</taxon>
        <taxon>Entomophthoromycotina</taxon>
        <taxon>Entomophthoromycetes</taxon>
        <taxon>Entomophthorales</taxon>
        <taxon>Entomophthoraceae</taxon>
        <taxon>Entomophthora</taxon>
    </lineage>
</organism>
<proteinExistence type="predicted"/>
<name>A0ACC2S1S7_9FUNG</name>
<evidence type="ECO:0000313" key="2">
    <source>
        <dbReference type="Proteomes" id="UP001165960"/>
    </source>
</evidence>
<comment type="caution">
    <text evidence="1">The sequence shown here is derived from an EMBL/GenBank/DDBJ whole genome shotgun (WGS) entry which is preliminary data.</text>
</comment>
<gene>
    <name evidence="1" type="primary">EFG1_6</name>
    <name evidence="1" type="ORF">DSO57_1035849</name>
</gene>
<dbReference type="Proteomes" id="UP001165960">
    <property type="component" value="Unassembled WGS sequence"/>
</dbReference>
<sequence length="270" mass="30950">MFFYHFITNSYFLFKIIPGDEKKDSASFLKQNYKNKAAFQKKNNPQKKPSLLSSLSKQPTCKKEAQNKNPKKQLRDAKRLLMQKNLDASVRVETERRIKALELQLVEKIQDIKAIKTSRRYKMVKFFEQKKALRAIHQIEQKLEDADEDDKHSIELELMEANIDLNYILHFPAHEKYISLFVDHGNALPDKVIAKKQAIRENIKTLMLEGKLSDNPKDSSACKNFSKLKSTGTSAPEDIAQGSSVKVEDDFFAAADDSEESCGETESSKE</sequence>
<reference evidence="1" key="1">
    <citation type="submission" date="2022-04" db="EMBL/GenBank/DDBJ databases">
        <title>Genome of the entomopathogenic fungus Entomophthora muscae.</title>
        <authorList>
            <person name="Elya C."/>
            <person name="Lovett B.R."/>
            <person name="Lee E."/>
            <person name="Macias A.M."/>
            <person name="Hajek A.E."/>
            <person name="De Bivort B.L."/>
            <person name="Kasson M.T."/>
            <person name="De Fine Licht H.H."/>
            <person name="Stajich J.E."/>
        </authorList>
    </citation>
    <scope>NUCLEOTIDE SEQUENCE</scope>
    <source>
        <strain evidence="1">Berkeley</strain>
    </source>
</reference>
<protein>
    <submittedName>
        <fullName evidence="1">18S rRNA maturation protein, variant 2</fullName>
    </submittedName>
</protein>